<dbReference type="OrthoDB" id="288726at2759"/>
<dbReference type="PANTHER" id="PTHR11358">
    <property type="entry name" value="ARGINASE/AGMATINASE"/>
    <property type="match status" value="1"/>
</dbReference>
<proteinExistence type="inferred from homology"/>
<evidence type="ECO:0000256" key="5">
    <source>
        <dbReference type="RuleBase" id="RU003684"/>
    </source>
</evidence>
<feature type="binding site" evidence="3">
    <location>
        <position position="259"/>
    </location>
    <ligand>
        <name>Mn(2+)</name>
        <dbReference type="ChEBI" id="CHEBI:29035"/>
        <label>1</label>
    </ligand>
</feature>
<dbReference type="PROSITE" id="PS51409">
    <property type="entry name" value="ARGINASE_2"/>
    <property type="match status" value="1"/>
</dbReference>
<dbReference type="AlphaFoldDB" id="A0A1E4TAR4"/>
<name>A0A1E4TAR4_9ASCO</name>
<evidence type="ECO:0000313" key="7">
    <source>
        <dbReference type="Proteomes" id="UP000095023"/>
    </source>
</evidence>
<feature type="binding site" evidence="3">
    <location>
        <position position="163"/>
    </location>
    <ligand>
        <name>Mn(2+)</name>
        <dbReference type="ChEBI" id="CHEBI:29035"/>
        <label>1</label>
    </ligand>
</feature>
<organism evidence="6 7">
    <name type="scientific">Tortispora caseinolytica NRRL Y-17796</name>
    <dbReference type="NCBI Taxonomy" id="767744"/>
    <lineage>
        <taxon>Eukaryota</taxon>
        <taxon>Fungi</taxon>
        <taxon>Dikarya</taxon>
        <taxon>Ascomycota</taxon>
        <taxon>Saccharomycotina</taxon>
        <taxon>Trigonopsidomycetes</taxon>
        <taxon>Trigonopsidales</taxon>
        <taxon>Trigonopsidaceae</taxon>
        <taxon>Tortispora</taxon>
    </lineage>
</organism>
<dbReference type="GO" id="GO:0046872">
    <property type="term" value="F:metal ion binding"/>
    <property type="evidence" value="ECO:0007669"/>
    <property type="project" value="UniProtKB-KW"/>
</dbReference>
<dbReference type="PIRSF" id="PIRSF036979">
    <property type="entry name" value="Arginase"/>
    <property type="match status" value="1"/>
</dbReference>
<keyword evidence="3" id="KW-0464">Manganese</keyword>
<comment type="similarity">
    <text evidence="4 5">Belongs to the arginase family.</text>
</comment>
<sequence>SDTTMQEPLYGGIHTFAHLEHVNCSVSDFRIGVFGAPFDTGVTYAPGARFGPGSIRTMSRRISPDSYYVLTPEPGDEKNPYEYGAIVDCGDAPMVPLDNRIALDELYKFAGSVIKPCGESETKPSRKSRRTVMLGGDHTVSLSALRAIYEAHGPVQVIHFDAHIDTWKPEVLGGYSEYASVNHGTFLHWAHKMGLLAKPSVHVGTRAPLFRKDDRDHDAEIGFEILHADIIDDIGIRGIAQKIKEIIGTKGGPVYISVDIDVLDPASAPGTGTREPGGWTNRELLGVLKRLKGLNVVGADVVEVSPPFDSSDISALAGAYVADSLIALEVIADEQF</sequence>
<dbReference type="GO" id="GO:0008783">
    <property type="term" value="F:agmatinase activity"/>
    <property type="evidence" value="ECO:0007669"/>
    <property type="project" value="TreeGrafter"/>
</dbReference>
<reference evidence="7" key="1">
    <citation type="submission" date="2016-02" db="EMBL/GenBank/DDBJ databases">
        <title>Comparative genomics of biotechnologically important yeasts.</title>
        <authorList>
            <consortium name="DOE Joint Genome Institute"/>
            <person name="Riley R."/>
            <person name="Haridas S."/>
            <person name="Wolfe K.H."/>
            <person name="Lopes M.R."/>
            <person name="Hittinger C.T."/>
            <person name="Goker M."/>
            <person name="Salamov A."/>
            <person name="Wisecaver J."/>
            <person name="Long T.M."/>
            <person name="Aerts A.L."/>
            <person name="Barry K."/>
            <person name="Choi C."/>
            <person name="Clum A."/>
            <person name="Coughlan A.Y."/>
            <person name="Deshpande S."/>
            <person name="Douglass A.P."/>
            <person name="Hanson S.J."/>
            <person name="Klenk H.-P."/>
            <person name="Labutti K."/>
            <person name="Lapidus A."/>
            <person name="Lindquist E."/>
            <person name="Lipzen A."/>
            <person name="Meier-Kolthoff J.P."/>
            <person name="Ohm R.A."/>
            <person name="Otillar R.P."/>
            <person name="Pangilinan J."/>
            <person name="Peng Y."/>
            <person name="Rokas A."/>
            <person name="Rosa C.A."/>
            <person name="Scheuner C."/>
            <person name="Sibirny A.A."/>
            <person name="Slot J.C."/>
            <person name="Stielow J.B."/>
            <person name="Sun H."/>
            <person name="Kurtzman C.P."/>
            <person name="Blackwell M."/>
            <person name="Jeffries T.W."/>
            <person name="Grigoriev I.V."/>
        </authorList>
    </citation>
    <scope>NUCLEOTIDE SEQUENCE [LARGE SCALE GENOMIC DNA]</scope>
    <source>
        <strain evidence="7">NRRL Y-17796</strain>
    </source>
</reference>
<dbReference type="PANTHER" id="PTHR11358:SF28">
    <property type="entry name" value="HYPOTHETICAL ARGINASE FAMILY PROTEIN (EUROFUNG)"/>
    <property type="match status" value="1"/>
</dbReference>
<evidence type="ECO:0000256" key="3">
    <source>
        <dbReference type="PIRSR" id="PIRSR036979-1"/>
    </source>
</evidence>
<dbReference type="PRINTS" id="PR00116">
    <property type="entry name" value="ARGINASE"/>
</dbReference>
<evidence type="ECO:0000313" key="6">
    <source>
        <dbReference type="EMBL" id="ODV88748.1"/>
    </source>
</evidence>
<keyword evidence="1 3" id="KW-0479">Metal-binding</keyword>
<dbReference type="SUPFAM" id="SSF52768">
    <property type="entry name" value="Arginase/deacetylase"/>
    <property type="match status" value="1"/>
</dbReference>
<dbReference type="PROSITE" id="PS01053">
    <property type="entry name" value="ARGINASE_1"/>
    <property type="match status" value="1"/>
</dbReference>
<gene>
    <name evidence="6" type="ORF">CANCADRAFT_28884</name>
</gene>
<feature type="non-terminal residue" evidence="6">
    <location>
        <position position="1"/>
    </location>
</feature>
<feature type="binding site" evidence="3">
    <location>
        <position position="161"/>
    </location>
    <ligand>
        <name>Mn(2+)</name>
        <dbReference type="ChEBI" id="CHEBI:29035"/>
        <label>1</label>
    </ligand>
</feature>
<dbReference type="Proteomes" id="UP000095023">
    <property type="component" value="Unassembled WGS sequence"/>
</dbReference>
<protein>
    <recommendedName>
        <fullName evidence="8">Agmatinase</fullName>
    </recommendedName>
</protein>
<keyword evidence="2 5" id="KW-0378">Hydrolase</keyword>
<feature type="binding site" evidence="3">
    <location>
        <position position="165"/>
    </location>
    <ligand>
        <name>Mn(2+)</name>
        <dbReference type="ChEBI" id="CHEBI:29035"/>
        <label>1</label>
    </ligand>
</feature>
<dbReference type="Pfam" id="PF00491">
    <property type="entry name" value="Arginase"/>
    <property type="match status" value="1"/>
</dbReference>
<dbReference type="CDD" id="cd11592">
    <property type="entry name" value="Agmatinase_PAH"/>
    <property type="match status" value="1"/>
</dbReference>
<dbReference type="GO" id="GO:0033389">
    <property type="term" value="P:putrescine biosynthetic process from arginine, via agmatine"/>
    <property type="evidence" value="ECO:0007669"/>
    <property type="project" value="TreeGrafter"/>
</dbReference>
<feature type="binding site" evidence="3">
    <location>
        <position position="138"/>
    </location>
    <ligand>
        <name>Mn(2+)</name>
        <dbReference type="ChEBI" id="CHEBI:29035"/>
        <label>1</label>
    </ligand>
</feature>
<dbReference type="EMBL" id="KV453843">
    <property type="protein sequence ID" value="ODV88748.1"/>
    <property type="molecule type" value="Genomic_DNA"/>
</dbReference>
<keyword evidence="7" id="KW-1185">Reference proteome</keyword>
<dbReference type="InterPro" id="IPR006035">
    <property type="entry name" value="Ureohydrolase"/>
</dbReference>
<evidence type="ECO:0000256" key="2">
    <source>
        <dbReference type="ARBA" id="ARBA00022801"/>
    </source>
</evidence>
<dbReference type="Gene3D" id="3.40.800.10">
    <property type="entry name" value="Ureohydrolase domain"/>
    <property type="match status" value="1"/>
</dbReference>
<comment type="cofactor">
    <cofactor evidence="3">
        <name>Mn(2+)</name>
        <dbReference type="ChEBI" id="CHEBI:29035"/>
    </cofactor>
    <text evidence="3">Binds 2 manganese ions per subunit.</text>
</comment>
<dbReference type="InterPro" id="IPR023696">
    <property type="entry name" value="Ureohydrolase_dom_sf"/>
</dbReference>
<evidence type="ECO:0000256" key="1">
    <source>
        <dbReference type="ARBA" id="ARBA00022723"/>
    </source>
</evidence>
<feature type="binding site" evidence="3">
    <location>
        <position position="261"/>
    </location>
    <ligand>
        <name>Mn(2+)</name>
        <dbReference type="ChEBI" id="CHEBI:29035"/>
        <label>1</label>
    </ligand>
</feature>
<evidence type="ECO:0000256" key="4">
    <source>
        <dbReference type="PROSITE-ProRule" id="PRU00742"/>
    </source>
</evidence>
<accession>A0A1E4TAR4</accession>
<evidence type="ECO:0008006" key="8">
    <source>
        <dbReference type="Google" id="ProtNLM"/>
    </source>
</evidence>
<dbReference type="InterPro" id="IPR020855">
    <property type="entry name" value="Ureohydrolase_Mn_BS"/>
</dbReference>